<comment type="function">
    <text evidence="1">Core component of nucleosome. Nucleosomes wrap and compact DNA into chromatin, limiting DNA accessibility to the cellular machineries which require DNA as a template. Histones thereby play a central role in transcription regulation, DNA repair, DNA replication and chromosomal stability. DNA accessibility is regulated via a complex set of post-translational modifications of histones, also called histone code, and nucleosome remodeling.</text>
</comment>
<dbReference type="GO" id="GO:0030527">
    <property type="term" value="F:structural constituent of chromatin"/>
    <property type="evidence" value="ECO:0007669"/>
    <property type="project" value="InterPro"/>
</dbReference>
<dbReference type="Gene3D" id="3.40.50.300">
    <property type="entry name" value="P-loop containing nucleotide triphosphate hydrolases"/>
    <property type="match status" value="1"/>
</dbReference>
<feature type="region of interest" description="Disordered" evidence="20">
    <location>
        <begin position="258"/>
        <end position="299"/>
    </location>
</feature>
<dbReference type="GO" id="GO:0000786">
    <property type="term" value="C:nucleosome"/>
    <property type="evidence" value="ECO:0007669"/>
    <property type="project" value="UniProtKB-KW"/>
</dbReference>
<dbReference type="CDD" id="cd03692">
    <property type="entry name" value="mtIF2_IVc"/>
    <property type="match status" value="1"/>
</dbReference>
<dbReference type="InterPro" id="IPR036925">
    <property type="entry name" value="TIF_IF2_dom3_sf"/>
</dbReference>
<feature type="region of interest" description="Disordered" evidence="20">
    <location>
        <begin position="809"/>
        <end position="830"/>
    </location>
</feature>
<dbReference type="FunFam" id="2.40.30.10:FF:000007">
    <property type="entry name" value="Translation initiation factor IF-2"/>
    <property type="match status" value="1"/>
</dbReference>
<feature type="compositionally biased region" description="Low complexity" evidence="20">
    <location>
        <begin position="271"/>
        <end position="289"/>
    </location>
</feature>
<comment type="similarity">
    <text evidence="6">Belongs to the TRAFAC class translation factor GTPase superfamily. Classic translation factor GTPase family. IF-2 subfamily.</text>
</comment>
<dbReference type="InterPro" id="IPR055333">
    <property type="entry name" value="HISTONE_H2B_site"/>
</dbReference>
<dbReference type="GO" id="GO:0046982">
    <property type="term" value="F:protein heterodimerization activity"/>
    <property type="evidence" value="ECO:0007669"/>
    <property type="project" value="InterPro"/>
</dbReference>
<feature type="region of interest" description="Disordered" evidence="20">
    <location>
        <begin position="199"/>
        <end position="230"/>
    </location>
</feature>
<comment type="similarity">
    <text evidence="5 19">Belongs to the histone H2B family.</text>
</comment>
<evidence type="ECO:0000313" key="22">
    <source>
        <dbReference type="EMBL" id="KAJ2752800.1"/>
    </source>
</evidence>
<protein>
    <recommendedName>
        <fullName evidence="19">Histone H2B</fullName>
    </recommendedName>
</protein>
<feature type="compositionally biased region" description="Basic and acidic residues" evidence="20">
    <location>
        <begin position="331"/>
        <end position="358"/>
    </location>
</feature>
<dbReference type="PANTHER" id="PTHR43381:SF20">
    <property type="entry name" value="TRANSLATION INITIATION FACTOR IF-2, MITOCHONDRIAL"/>
    <property type="match status" value="1"/>
</dbReference>
<name>A0A9W8GXP4_9FUNG</name>
<sequence>MAPKATEKSAATGGKAPIKAVSGDKKARKAVRKETYSTYIYKVLKQVHPDTGISNKAMSIMNSFVNDIFERIAAEASKLAAYNKKSTITSREIQTAVRLLLPGELSRHAVSEGTKATTKFVAASKSYLSSDARAHLQRELSKLSQAKDNSAKWARPGSARAAYPQHLSNRPIIGGHARNNLKSAHAATSGLNSKPFFAEEESVTPASTAEIRKPPTATETKPSEPAPRPAQGAARFFFMNRKQGAAVELPSVAWTAKNKPSPDVADQQPISPETGSSSTTGASNSQGSGETTTVGDNSAASNMSKLMRAFVDKSRADRGAVSAEGPSAPKRLQERRRPDVKTGKQMEQPKAKESEHGKRAGKAAPTRASPVAKQFSRGHGALRRSVLDKDDGDEDQAKNRRKRYTLPKKGLEVTLPLTITVDGLAKLLDVQNSHLMRKMANIGMDKLASDYLLTNEEAAEIALEYEVVPIIPDSTGPELYPRKFPDDMSVHPLRPPVVTIMGHVDHGKTTLLDTLRNSSITAGEAGGITQHIGAFSVQLKSGQVITFLDTPGHAAFSAMRARGANATDIVVLVVAADDGVMPQTKEAIQHALDADVPIIVAINKCDKHGVDPSRIKDDLLKHGIQTEDLGGDIQAVEISALKGTGVEELSENIVTLAEILDLRAEVDIPAQGTVIESQIERGRGNVASVLIKRGTLKVGDIIVAGTAWCKVRSMSDDRGNSVKEAGPASAVSIMGWKEIPQAGDMVLQAENEGQAKGVVDSRVEKRKNKAKLAAVEAMNVQRRETHERDDSERFDERAHRKAVWEFHNGLRESYPEPPAPKASLSKDGGKTAAAAAAEGAAGTQQLPVVPVVIKGDVSGTVEAVASALKQLPDKKIKVNVISTGVGPVSESDVVLAGSGNQGVIVAFNVKADKRTQAVAKREKVDIMSFRVIYKLLEDVEKLLVSRLEPIRIEEIQGEAVIQEIFEITLKGNNRATIAGSRVTVGSVTKAAKVRVLRGDKELFTGDVSSLKNIKHDINEATKGQEFGVSFAGFEDMKEGDIIQSLRYKEIPQKLA</sequence>
<evidence type="ECO:0000256" key="16">
    <source>
        <dbReference type="ARBA" id="ARBA00023242"/>
    </source>
</evidence>
<reference evidence="22" key="1">
    <citation type="submission" date="2022-07" db="EMBL/GenBank/DDBJ databases">
        <title>Phylogenomic reconstructions and comparative analyses of Kickxellomycotina fungi.</title>
        <authorList>
            <person name="Reynolds N.K."/>
            <person name="Stajich J.E."/>
            <person name="Barry K."/>
            <person name="Grigoriev I.V."/>
            <person name="Crous P."/>
            <person name="Smith M.E."/>
        </authorList>
    </citation>
    <scope>NUCLEOTIDE SEQUENCE</scope>
    <source>
        <strain evidence="22">BCRC 34297</strain>
    </source>
</reference>
<dbReference type="InterPro" id="IPR023115">
    <property type="entry name" value="TIF_IF2_dom3"/>
</dbReference>
<dbReference type="EMBL" id="JANBUH010000246">
    <property type="protein sequence ID" value="KAJ2752800.1"/>
    <property type="molecule type" value="Genomic_DNA"/>
</dbReference>
<evidence type="ECO:0000256" key="4">
    <source>
        <dbReference type="ARBA" id="ARBA00004286"/>
    </source>
</evidence>
<dbReference type="NCBIfam" id="TIGR00231">
    <property type="entry name" value="small_GTP"/>
    <property type="match status" value="1"/>
</dbReference>
<dbReference type="HAMAP" id="MF_00100_B">
    <property type="entry name" value="IF_2_B"/>
    <property type="match status" value="1"/>
</dbReference>
<comment type="subcellular location">
    <subcellularLocation>
        <location evidence="4">Chromosome</location>
    </subcellularLocation>
    <subcellularLocation>
        <location evidence="3">Mitochondrion</location>
    </subcellularLocation>
    <subcellularLocation>
        <location evidence="2 19">Nucleus</location>
    </subcellularLocation>
</comment>
<evidence type="ECO:0000256" key="2">
    <source>
        <dbReference type="ARBA" id="ARBA00004123"/>
    </source>
</evidence>
<dbReference type="FunFam" id="2.40.30.10:FF:000008">
    <property type="entry name" value="Translation initiation factor IF-2"/>
    <property type="match status" value="1"/>
</dbReference>
<dbReference type="SUPFAM" id="SSF52156">
    <property type="entry name" value="Initiation factor IF2/eIF5b, domain 3"/>
    <property type="match status" value="1"/>
</dbReference>
<dbReference type="GO" id="GO:0003924">
    <property type="term" value="F:GTPase activity"/>
    <property type="evidence" value="ECO:0007669"/>
    <property type="project" value="InterPro"/>
</dbReference>
<dbReference type="NCBIfam" id="TIGR00487">
    <property type="entry name" value="IF-2"/>
    <property type="match status" value="1"/>
</dbReference>
<dbReference type="Gene3D" id="1.10.20.10">
    <property type="entry name" value="Histone, subunit A"/>
    <property type="match status" value="1"/>
</dbReference>
<dbReference type="Pfam" id="PF00125">
    <property type="entry name" value="Histone"/>
    <property type="match status" value="1"/>
</dbReference>
<evidence type="ECO:0000256" key="7">
    <source>
        <dbReference type="ARBA" id="ARBA00011538"/>
    </source>
</evidence>
<dbReference type="FunFam" id="1.10.20.10:FF:000016">
    <property type="entry name" value="Histone H2B"/>
    <property type="match status" value="1"/>
</dbReference>
<dbReference type="Pfam" id="PF00009">
    <property type="entry name" value="GTP_EFTU"/>
    <property type="match status" value="1"/>
</dbReference>
<feature type="region of interest" description="Disordered" evidence="20">
    <location>
        <begin position="1"/>
        <end position="24"/>
    </location>
</feature>
<evidence type="ECO:0000313" key="23">
    <source>
        <dbReference type="Proteomes" id="UP001140011"/>
    </source>
</evidence>
<dbReference type="CDD" id="cd22910">
    <property type="entry name" value="HFD_H2B"/>
    <property type="match status" value="1"/>
</dbReference>
<accession>A0A9W8GXP4</accession>
<dbReference type="InterPro" id="IPR007125">
    <property type="entry name" value="H2A/H2B/H3"/>
</dbReference>
<proteinExistence type="inferred from homology"/>
<dbReference type="Gene3D" id="3.40.50.10050">
    <property type="entry name" value="Translation initiation factor IF- 2, domain 3"/>
    <property type="match status" value="1"/>
</dbReference>
<dbReference type="GO" id="GO:0005739">
    <property type="term" value="C:mitochondrion"/>
    <property type="evidence" value="ECO:0007669"/>
    <property type="project" value="UniProtKB-SubCell"/>
</dbReference>
<comment type="function">
    <text evidence="18">One of the essential components for the initiation of protein synthesis. Protects formylmethionyl-tRNA from spontaneous hydrolysis and promotes its binding to the 30S ribosomal subunits. Also involved in the hydrolysis of GTP during the formation of the 70S ribosomal complex.</text>
</comment>
<dbReference type="InterPro" id="IPR015760">
    <property type="entry name" value="TIF_IF2"/>
</dbReference>
<dbReference type="InterPro" id="IPR005225">
    <property type="entry name" value="Small_GTP-bd"/>
</dbReference>
<dbReference type="InterPro" id="IPR000795">
    <property type="entry name" value="T_Tr_GTP-bd_dom"/>
</dbReference>
<keyword evidence="14" id="KW-0496">Mitochondrion</keyword>
<dbReference type="PANTHER" id="PTHR43381">
    <property type="entry name" value="TRANSLATION INITIATION FACTOR IF-2-RELATED"/>
    <property type="match status" value="1"/>
</dbReference>
<evidence type="ECO:0000256" key="15">
    <source>
        <dbReference type="ARBA" id="ARBA00023134"/>
    </source>
</evidence>
<comment type="caution">
    <text evidence="22">The sequence shown here is derived from an EMBL/GenBank/DDBJ whole genome shotgun (WGS) entry which is preliminary data.</text>
</comment>
<gene>
    <name evidence="22" type="primary">IFM1</name>
    <name evidence="22" type="ORF">GGI19_003572</name>
</gene>
<keyword evidence="15" id="KW-0342">GTP-binding</keyword>
<evidence type="ECO:0000256" key="6">
    <source>
        <dbReference type="ARBA" id="ARBA00007733"/>
    </source>
</evidence>
<dbReference type="InterPro" id="IPR027417">
    <property type="entry name" value="P-loop_NTPase"/>
</dbReference>
<dbReference type="PRINTS" id="PR00621">
    <property type="entry name" value="HISTONEH2B"/>
</dbReference>
<dbReference type="GO" id="GO:0003677">
    <property type="term" value="F:DNA binding"/>
    <property type="evidence" value="ECO:0007669"/>
    <property type="project" value="UniProtKB-KW"/>
</dbReference>
<dbReference type="SUPFAM" id="SSF47113">
    <property type="entry name" value="Histone-fold"/>
    <property type="match status" value="1"/>
</dbReference>
<evidence type="ECO:0000256" key="17">
    <source>
        <dbReference type="ARBA" id="ARBA00023269"/>
    </source>
</evidence>
<dbReference type="OrthoDB" id="361630at2759"/>
<dbReference type="Proteomes" id="UP001140011">
    <property type="component" value="Unassembled WGS sequence"/>
</dbReference>
<dbReference type="InterPro" id="IPR053905">
    <property type="entry name" value="EF-G-like_DII"/>
</dbReference>
<keyword evidence="17 19" id="KW-0544">Nucleosome core</keyword>
<dbReference type="SUPFAM" id="SSF52540">
    <property type="entry name" value="P-loop containing nucleoside triphosphate hydrolases"/>
    <property type="match status" value="1"/>
</dbReference>
<dbReference type="InterPro" id="IPR000558">
    <property type="entry name" value="Histone_H2B"/>
</dbReference>
<dbReference type="InterPro" id="IPR009000">
    <property type="entry name" value="Transl_B-barrel_sf"/>
</dbReference>
<keyword evidence="11" id="KW-0648">Protein biosynthesis</keyword>
<dbReference type="InterPro" id="IPR000178">
    <property type="entry name" value="TF_IF2_bacterial-like"/>
</dbReference>
<evidence type="ECO:0000256" key="14">
    <source>
        <dbReference type="ARBA" id="ARBA00023128"/>
    </source>
</evidence>
<evidence type="ECO:0000256" key="10">
    <source>
        <dbReference type="ARBA" id="ARBA00022741"/>
    </source>
</evidence>
<evidence type="ECO:0000256" key="19">
    <source>
        <dbReference type="RuleBase" id="RU000451"/>
    </source>
</evidence>
<dbReference type="Gene3D" id="2.40.30.10">
    <property type="entry name" value="Translation factors"/>
    <property type="match status" value="2"/>
</dbReference>
<keyword evidence="12" id="KW-0809">Transit peptide</keyword>
<keyword evidence="9 22" id="KW-0396">Initiation factor</keyword>
<keyword evidence="10" id="KW-0547">Nucleotide-binding</keyword>
<evidence type="ECO:0000256" key="8">
    <source>
        <dbReference type="ARBA" id="ARBA00022454"/>
    </source>
</evidence>
<evidence type="ECO:0000256" key="1">
    <source>
        <dbReference type="ARBA" id="ARBA00002001"/>
    </source>
</evidence>
<evidence type="ECO:0000256" key="20">
    <source>
        <dbReference type="SAM" id="MobiDB-lite"/>
    </source>
</evidence>
<evidence type="ECO:0000256" key="5">
    <source>
        <dbReference type="ARBA" id="ARBA00006846"/>
    </source>
</evidence>
<dbReference type="InterPro" id="IPR044145">
    <property type="entry name" value="IF2_II"/>
</dbReference>
<keyword evidence="13 19" id="KW-0238">DNA-binding</keyword>
<dbReference type="FunFam" id="3.40.50.300:FF:000019">
    <property type="entry name" value="Translation initiation factor IF-2"/>
    <property type="match status" value="1"/>
</dbReference>
<evidence type="ECO:0000256" key="12">
    <source>
        <dbReference type="ARBA" id="ARBA00022946"/>
    </source>
</evidence>
<keyword evidence="8 19" id="KW-0158">Chromosome</keyword>
<comment type="subunit">
    <text evidence="7 19">The nucleosome is a histone octamer containing two molecules each of H2A, H2B, H3 and H4 assembled in one H3-H4 heterotetramer and two H2A-H2B heterodimers. The octamer wraps approximately 147 bp of DNA.</text>
</comment>
<dbReference type="GO" id="GO:0003743">
    <property type="term" value="F:translation initiation factor activity"/>
    <property type="evidence" value="ECO:0007669"/>
    <property type="project" value="UniProtKB-KW"/>
</dbReference>
<dbReference type="FunFam" id="3.40.50.10050:FF:000001">
    <property type="entry name" value="Translation initiation factor IF-2"/>
    <property type="match status" value="1"/>
</dbReference>
<dbReference type="InterPro" id="IPR009072">
    <property type="entry name" value="Histone-fold"/>
</dbReference>
<evidence type="ECO:0000256" key="3">
    <source>
        <dbReference type="ARBA" id="ARBA00004173"/>
    </source>
</evidence>
<evidence type="ECO:0000256" key="13">
    <source>
        <dbReference type="ARBA" id="ARBA00023125"/>
    </source>
</evidence>
<feature type="compositionally biased region" description="Polar residues" evidence="20">
    <location>
        <begin position="290"/>
        <end position="299"/>
    </location>
</feature>
<dbReference type="CDD" id="cd01887">
    <property type="entry name" value="IF2_eIF5B"/>
    <property type="match status" value="1"/>
</dbReference>
<keyword evidence="16 19" id="KW-0539">Nucleus</keyword>
<organism evidence="22 23">
    <name type="scientific">Coemansia pectinata</name>
    <dbReference type="NCBI Taxonomy" id="1052879"/>
    <lineage>
        <taxon>Eukaryota</taxon>
        <taxon>Fungi</taxon>
        <taxon>Fungi incertae sedis</taxon>
        <taxon>Zoopagomycota</taxon>
        <taxon>Kickxellomycotina</taxon>
        <taxon>Kickxellomycetes</taxon>
        <taxon>Kickxellales</taxon>
        <taxon>Kickxellaceae</taxon>
        <taxon>Coemansia</taxon>
    </lineage>
</organism>
<dbReference type="AlphaFoldDB" id="A0A9W8GXP4"/>
<keyword evidence="23" id="KW-1185">Reference proteome</keyword>
<dbReference type="GO" id="GO:0005634">
    <property type="term" value="C:nucleus"/>
    <property type="evidence" value="ECO:0007669"/>
    <property type="project" value="UniProtKB-SubCell"/>
</dbReference>
<dbReference type="GO" id="GO:0005525">
    <property type="term" value="F:GTP binding"/>
    <property type="evidence" value="ECO:0007669"/>
    <property type="project" value="UniProtKB-KW"/>
</dbReference>
<dbReference type="Pfam" id="PF22042">
    <property type="entry name" value="EF-G_D2"/>
    <property type="match status" value="1"/>
</dbReference>
<evidence type="ECO:0000256" key="11">
    <source>
        <dbReference type="ARBA" id="ARBA00022917"/>
    </source>
</evidence>
<evidence type="ECO:0000256" key="9">
    <source>
        <dbReference type="ARBA" id="ARBA00022540"/>
    </source>
</evidence>
<dbReference type="Pfam" id="PF11987">
    <property type="entry name" value="IF-2"/>
    <property type="match status" value="1"/>
</dbReference>
<evidence type="ECO:0000259" key="21">
    <source>
        <dbReference type="PROSITE" id="PS51722"/>
    </source>
</evidence>
<feature type="region of interest" description="Disordered" evidence="20">
    <location>
        <begin position="315"/>
        <end position="403"/>
    </location>
</feature>
<dbReference type="SUPFAM" id="SSF50447">
    <property type="entry name" value="Translation proteins"/>
    <property type="match status" value="2"/>
</dbReference>
<evidence type="ECO:0000256" key="18">
    <source>
        <dbReference type="ARBA" id="ARBA00025162"/>
    </source>
</evidence>
<dbReference type="PROSITE" id="PS00357">
    <property type="entry name" value="HISTONE_H2B"/>
    <property type="match status" value="1"/>
</dbReference>
<feature type="domain" description="Tr-type G" evidence="21">
    <location>
        <begin position="493"/>
        <end position="661"/>
    </location>
</feature>
<dbReference type="SMART" id="SM00427">
    <property type="entry name" value="H2B"/>
    <property type="match status" value="1"/>
</dbReference>
<dbReference type="PROSITE" id="PS51722">
    <property type="entry name" value="G_TR_2"/>
    <property type="match status" value="1"/>
</dbReference>
<dbReference type="CDD" id="cd03702">
    <property type="entry name" value="IF2_mtIF2_II"/>
    <property type="match status" value="1"/>
</dbReference>